<accession>A0AAU6WDG1</accession>
<feature type="domain" description="Dyp-type peroxidase C-terminal" evidence="11">
    <location>
        <begin position="215"/>
        <end position="387"/>
    </location>
</feature>
<dbReference type="PANTHER" id="PTHR30521">
    <property type="entry name" value="DEFERROCHELATASE/PEROXIDASE"/>
    <property type="match status" value="1"/>
</dbReference>
<evidence type="ECO:0000256" key="4">
    <source>
        <dbReference type="ARBA" id="ARBA00022723"/>
    </source>
</evidence>
<name>A0AAU6WDG1_9MICC</name>
<evidence type="ECO:0000256" key="1">
    <source>
        <dbReference type="ARBA" id="ARBA00001970"/>
    </source>
</evidence>
<feature type="domain" description="Dyp-type peroxidase N-terminal" evidence="10">
    <location>
        <begin position="63"/>
        <end position="203"/>
    </location>
</feature>
<dbReference type="GO" id="GO:0020037">
    <property type="term" value="F:heme binding"/>
    <property type="evidence" value="ECO:0007669"/>
    <property type="project" value="InterPro"/>
</dbReference>
<evidence type="ECO:0000256" key="2">
    <source>
        <dbReference type="ARBA" id="ARBA00022559"/>
    </source>
</evidence>
<dbReference type="PROSITE" id="PS51404">
    <property type="entry name" value="DYP_PEROXIDASE"/>
    <property type="match status" value="1"/>
</dbReference>
<protein>
    <submittedName>
        <fullName evidence="12">Dyp-type peroxidase</fullName>
    </submittedName>
</protein>
<feature type="compositionally biased region" description="Polar residues" evidence="9">
    <location>
        <begin position="274"/>
        <end position="285"/>
    </location>
</feature>
<dbReference type="Pfam" id="PF20628">
    <property type="entry name" value="Dyp_perox_C"/>
    <property type="match status" value="1"/>
</dbReference>
<evidence type="ECO:0000256" key="3">
    <source>
        <dbReference type="ARBA" id="ARBA00022617"/>
    </source>
</evidence>
<dbReference type="GO" id="GO:0005829">
    <property type="term" value="C:cytosol"/>
    <property type="evidence" value="ECO:0007669"/>
    <property type="project" value="TreeGrafter"/>
</dbReference>
<evidence type="ECO:0000256" key="6">
    <source>
        <dbReference type="ARBA" id="ARBA00023002"/>
    </source>
</evidence>
<dbReference type="GO" id="GO:0004601">
    <property type="term" value="F:peroxidase activity"/>
    <property type="evidence" value="ECO:0007669"/>
    <property type="project" value="UniProtKB-KW"/>
</dbReference>
<keyword evidence="13" id="KW-1185">Reference proteome</keyword>
<dbReference type="InterPro" id="IPR006314">
    <property type="entry name" value="Dyp_peroxidase"/>
</dbReference>
<dbReference type="GO" id="GO:0046872">
    <property type="term" value="F:metal ion binding"/>
    <property type="evidence" value="ECO:0007669"/>
    <property type="project" value="UniProtKB-KW"/>
</dbReference>
<evidence type="ECO:0000256" key="8">
    <source>
        <dbReference type="ARBA" id="ARBA00025737"/>
    </source>
</evidence>
<dbReference type="InterPro" id="IPR011008">
    <property type="entry name" value="Dimeric_a/b-barrel"/>
</dbReference>
<feature type="region of interest" description="Disordered" evidence="9">
    <location>
        <begin position="272"/>
        <end position="291"/>
    </location>
</feature>
<keyword evidence="4" id="KW-0479">Metal-binding</keyword>
<dbReference type="PROSITE" id="PS51318">
    <property type="entry name" value="TAT"/>
    <property type="match status" value="1"/>
</dbReference>
<dbReference type="KEGG" id="gey:QMQ05_15500"/>
<comment type="cofactor">
    <cofactor evidence="1">
        <name>heme b</name>
        <dbReference type="ChEBI" id="CHEBI:60344"/>
    </cofactor>
</comment>
<evidence type="ECO:0000313" key="12">
    <source>
        <dbReference type="EMBL" id="XAO45724.1"/>
    </source>
</evidence>
<keyword evidence="7" id="KW-0408">Iron</keyword>
<reference evidence="12 13" key="1">
    <citation type="submission" date="2023-05" db="EMBL/GenBank/DDBJ databases">
        <title>Glutamicibacter sp. B1, complete genome.</title>
        <authorList>
            <person name="Long Y.H."/>
            <person name="Fang T."/>
            <person name="Li X.Y."/>
        </authorList>
    </citation>
    <scope>NUCLEOTIDE SEQUENCE [LARGE SCALE GENOMIC DNA]</scope>
    <source>
        <strain evidence="12 13">B1</strain>
    </source>
</reference>
<dbReference type="InterPro" id="IPR048328">
    <property type="entry name" value="Dyp_perox_C"/>
</dbReference>
<organism evidence="12 13">
    <name type="scientific">Glutamicibacter ectropisis</name>
    <dbReference type="NCBI Taxonomy" id="3046593"/>
    <lineage>
        <taxon>Bacteria</taxon>
        <taxon>Bacillati</taxon>
        <taxon>Actinomycetota</taxon>
        <taxon>Actinomycetes</taxon>
        <taxon>Micrococcales</taxon>
        <taxon>Micrococcaceae</taxon>
        <taxon>Glutamicibacter</taxon>
    </lineage>
</organism>
<evidence type="ECO:0000256" key="9">
    <source>
        <dbReference type="SAM" id="MobiDB-lite"/>
    </source>
</evidence>
<dbReference type="InterPro" id="IPR006311">
    <property type="entry name" value="TAT_signal"/>
</dbReference>
<evidence type="ECO:0000256" key="5">
    <source>
        <dbReference type="ARBA" id="ARBA00022729"/>
    </source>
</evidence>
<proteinExistence type="inferred from homology"/>
<evidence type="ECO:0000313" key="13">
    <source>
        <dbReference type="Proteomes" id="UP001486888"/>
    </source>
</evidence>
<dbReference type="Proteomes" id="UP001486888">
    <property type="component" value="Chromosome"/>
</dbReference>
<dbReference type="InterPro" id="IPR048327">
    <property type="entry name" value="Dyp_perox_N"/>
</dbReference>
<keyword evidence="6" id="KW-0560">Oxidoreductase</keyword>
<dbReference type="PANTHER" id="PTHR30521:SF4">
    <property type="entry name" value="DEFERROCHELATASE"/>
    <property type="match status" value="1"/>
</dbReference>
<keyword evidence="2 12" id="KW-0575">Peroxidase</keyword>
<keyword evidence="3" id="KW-0349">Heme</keyword>
<dbReference type="Pfam" id="PF04261">
    <property type="entry name" value="Dyp_perox_N"/>
    <property type="match status" value="1"/>
</dbReference>
<dbReference type="NCBIfam" id="TIGR01413">
    <property type="entry name" value="Dyp_perox_fam"/>
    <property type="match status" value="1"/>
</dbReference>
<evidence type="ECO:0000259" key="11">
    <source>
        <dbReference type="Pfam" id="PF20628"/>
    </source>
</evidence>
<gene>
    <name evidence="12" type="ORF">QMQ05_15500</name>
</gene>
<keyword evidence="5" id="KW-0732">Signal</keyword>
<dbReference type="EMBL" id="CP125942">
    <property type="protein sequence ID" value="XAO45724.1"/>
    <property type="molecule type" value="Genomic_DNA"/>
</dbReference>
<dbReference type="RefSeq" id="WP_345471476.1">
    <property type="nucleotide sequence ID" value="NZ_CP125942.1"/>
</dbReference>
<dbReference type="SUPFAM" id="SSF54909">
    <property type="entry name" value="Dimeric alpha+beta barrel"/>
    <property type="match status" value="1"/>
</dbReference>
<comment type="similarity">
    <text evidence="8">Belongs to the DyP-type peroxidase family.</text>
</comment>
<evidence type="ECO:0000256" key="7">
    <source>
        <dbReference type="ARBA" id="ARBA00023004"/>
    </source>
</evidence>
<dbReference type="AlphaFoldDB" id="A0AAU6WDG1"/>
<evidence type="ECO:0000259" key="10">
    <source>
        <dbReference type="Pfam" id="PF04261"/>
    </source>
</evidence>
<sequence>MARKESDSALRPSRRGILFGGAAAGLGAVATLGVESLAGRGTTAQASEELHGQEVIPFYGQHQAGIATAPQAHAVYLALTLRNGVDREGLMRLLRLLTDDAARLTQGEAALADTEPELATVPARLTVTFGFGPKLVEMAGSSAADIQPLPKFSIDRLQERWNDGDLLLHLGSDDPFTLAHTQRMLLKDARSFCEVKWVQTGFRRSRGSEASGTTMRNLFGQVDGTVNPAPATDDFTSLVWNEDGSTTMVIRRIHMDVDTWDEVDRSGREFSVGRTLSNGAPTTGTNEHDEPDFGAMTALGFPVIADQAHIRRARSENTSERIFRRGYNYDEQPSGTQMSDSGLIFVSYQKNVERQYIPLQKRLAELDALNQWTTPIGSAVFLIPPGCAEGGFIGEALFTH</sequence>